<gene>
    <name evidence="1" type="ORF">GFSPODELE1_LOCUS2267</name>
</gene>
<dbReference type="EMBL" id="OZ037953">
    <property type="protein sequence ID" value="CAL1698681.1"/>
    <property type="molecule type" value="Genomic_DNA"/>
</dbReference>
<keyword evidence="2" id="KW-1185">Reference proteome</keyword>
<dbReference type="Proteomes" id="UP001497453">
    <property type="component" value="Chromosome 10"/>
</dbReference>
<proteinExistence type="predicted"/>
<evidence type="ECO:0000313" key="1">
    <source>
        <dbReference type="EMBL" id="CAL1698681.1"/>
    </source>
</evidence>
<name>A0ABP1CSM0_9APHY</name>
<protein>
    <submittedName>
        <fullName evidence="1">Uncharacterized protein</fullName>
    </submittedName>
</protein>
<sequence length="192" mass="21717">MLRSAGWSIEETMRFARGGLFLSLINLAKGTVDTGHCEENPSPLAAPDHLNWVFMLATRLNGENSIFIQLTRSKQEEIYTPALSYHDASQPQNERVLRYKLIGAAEGCSLATVLRMIEKVQIPSGEWCSCRLWIHDCVRLLRRSTVATCSDMEEFEEEMTEKASIVLDDKENGCLRYGMISWLDCCELAGTY</sequence>
<evidence type="ECO:0000313" key="2">
    <source>
        <dbReference type="Proteomes" id="UP001497453"/>
    </source>
</evidence>
<accession>A0ABP1CSM0</accession>
<reference evidence="2" key="1">
    <citation type="submission" date="2024-04" db="EMBL/GenBank/DDBJ databases">
        <authorList>
            <person name="Shaw F."/>
            <person name="Minotto A."/>
        </authorList>
    </citation>
    <scope>NUCLEOTIDE SEQUENCE [LARGE SCALE GENOMIC DNA]</scope>
</reference>
<organism evidence="1 2">
    <name type="scientific">Somion occarium</name>
    <dbReference type="NCBI Taxonomy" id="3059160"/>
    <lineage>
        <taxon>Eukaryota</taxon>
        <taxon>Fungi</taxon>
        <taxon>Dikarya</taxon>
        <taxon>Basidiomycota</taxon>
        <taxon>Agaricomycotina</taxon>
        <taxon>Agaricomycetes</taxon>
        <taxon>Polyporales</taxon>
        <taxon>Cerrenaceae</taxon>
        <taxon>Somion</taxon>
    </lineage>
</organism>